<dbReference type="Pfam" id="PF23598">
    <property type="entry name" value="LRR_14"/>
    <property type="match status" value="1"/>
</dbReference>
<dbReference type="PANTHER" id="PTHR48060:SF21">
    <property type="entry name" value="L DOMAIN-LIKE PROTEIN"/>
    <property type="match status" value="1"/>
</dbReference>
<name>A0AAV5D2J5_ELECO</name>
<keyword evidence="16" id="KW-1185">Reference proteome</keyword>
<feature type="domain" description="Disease resistance R13L4/SHOC-2-like LRR" evidence="14">
    <location>
        <begin position="109"/>
        <end position="197"/>
    </location>
</feature>
<reference evidence="15" key="2">
    <citation type="submission" date="2021-12" db="EMBL/GenBank/DDBJ databases">
        <title>Resequencing data analysis of finger millet.</title>
        <authorList>
            <person name="Hatakeyama M."/>
            <person name="Aluri S."/>
            <person name="Balachadran M.T."/>
            <person name="Sivarajan S.R."/>
            <person name="Poveda L."/>
            <person name="Shimizu-Inatsugi R."/>
            <person name="Schlapbach R."/>
            <person name="Sreeman S.M."/>
            <person name="Shimizu K.K."/>
        </authorList>
    </citation>
    <scope>NUCLEOTIDE SEQUENCE</scope>
</reference>
<evidence type="ECO:0000256" key="5">
    <source>
        <dbReference type="ARBA" id="ARBA00022737"/>
    </source>
</evidence>
<evidence type="ECO:0000256" key="12">
    <source>
        <dbReference type="SAM" id="SignalP"/>
    </source>
</evidence>
<evidence type="ECO:0000256" key="9">
    <source>
        <dbReference type="ARBA" id="ARBA00023136"/>
    </source>
</evidence>
<keyword evidence="4 12" id="KW-0732">Signal</keyword>
<dbReference type="InterPro" id="IPR055414">
    <property type="entry name" value="LRR_R13L4/SHOC2-like"/>
</dbReference>
<evidence type="ECO:0000256" key="1">
    <source>
        <dbReference type="ARBA" id="ARBA00004479"/>
    </source>
</evidence>
<comment type="subcellular location">
    <subcellularLocation>
        <location evidence="1">Membrane</location>
        <topology evidence="1">Single-pass type I membrane protein</topology>
    </subcellularLocation>
</comment>
<evidence type="ECO:0000313" key="15">
    <source>
        <dbReference type="EMBL" id="GJN05158.1"/>
    </source>
</evidence>
<evidence type="ECO:0000256" key="8">
    <source>
        <dbReference type="ARBA" id="ARBA00022989"/>
    </source>
</evidence>
<dbReference type="FunFam" id="3.80.10.10:FF:000101">
    <property type="entry name" value="LRR receptor-like serine/threonine-protein kinase ERECTA"/>
    <property type="match status" value="1"/>
</dbReference>
<organism evidence="15 16">
    <name type="scientific">Eleusine coracana subsp. coracana</name>
    <dbReference type="NCBI Taxonomy" id="191504"/>
    <lineage>
        <taxon>Eukaryota</taxon>
        <taxon>Viridiplantae</taxon>
        <taxon>Streptophyta</taxon>
        <taxon>Embryophyta</taxon>
        <taxon>Tracheophyta</taxon>
        <taxon>Spermatophyta</taxon>
        <taxon>Magnoliopsida</taxon>
        <taxon>Liliopsida</taxon>
        <taxon>Poales</taxon>
        <taxon>Poaceae</taxon>
        <taxon>PACMAD clade</taxon>
        <taxon>Chloridoideae</taxon>
        <taxon>Cynodonteae</taxon>
        <taxon>Eleusininae</taxon>
        <taxon>Eleusine</taxon>
    </lineage>
</organism>
<evidence type="ECO:0000256" key="7">
    <source>
        <dbReference type="ARBA" id="ARBA00022840"/>
    </source>
</evidence>
<dbReference type="SMART" id="SM00369">
    <property type="entry name" value="LRR_TYP"/>
    <property type="match status" value="3"/>
</dbReference>
<keyword evidence="11" id="KW-0325">Glycoprotein</keyword>
<keyword evidence="8" id="KW-1133">Transmembrane helix</keyword>
<reference evidence="15" key="1">
    <citation type="journal article" date="2018" name="DNA Res.">
        <title>Multiple hybrid de novo genome assembly of finger millet, an orphan allotetraploid crop.</title>
        <authorList>
            <person name="Hatakeyama M."/>
            <person name="Aluri S."/>
            <person name="Balachadran M.T."/>
            <person name="Sivarajan S.R."/>
            <person name="Patrignani A."/>
            <person name="Gruter S."/>
            <person name="Poveda L."/>
            <person name="Shimizu-Inatsugi R."/>
            <person name="Baeten J."/>
            <person name="Francoijs K.J."/>
            <person name="Nataraja K.N."/>
            <person name="Reddy Y.A.N."/>
            <person name="Phadnis S."/>
            <person name="Ravikumar R.L."/>
            <person name="Schlapbach R."/>
            <person name="Sreeman S.M."/>
            <person name="Shimizu K.K."/>
        </authorList>
    </citation>
    <scope>NUCLEOTIDE SEQUENCE</scope>
</reference>
<dbReference type="InterPro" id="IPR053211">
    <property type="entry name" value="DNA_repair-toleration"/>
</dbReference>
<keyword evidence="10" id="KW-0675">Receptor</keyword>
<proteinExistence type="predicted"/>
<dbReference type="SUPFAM" id="SSF52058">
    <property type="entry name" value="L domain-like"/>
    <property type="match status" value="1"/>
</dbReference>
<dbReference type="EMBL" id="BQKI01000011">
    <property type="protein sequence ID" value="GJN05158.1"/>
    <property type="molecule type" value="Genomic_DNA"/>
</dbReference>
<keyword evidence="3" id="KW-0812">Transmembrane</keyword>
<dbReference type="InterPro" id="IPR032675">
    <property type="entry name" value="LRR_dom_sf"/>
</dbReference>
<evidence type="ECO:0000256" key="4">
    <source>
        <dbReference type="ARBA" id="ARBA00022729"/>
    </source>
</evidence>
<dbReference type="GO" id="GO:0005524">
    <property type="term" value="F:ATP binding"/>
    <property type="evidence" value="ECO:0007669"/>
    <property type="project" value="UniProtKB-KW"/>
</dbReference>
<dbReference type="PANTHER" id="PTHR48060">
    <property type="entry name" value="DNA DAMAGE-REPAIR/TOLERATION PROTEIN DRT100"/>
    <property type="match status" value="1"/>
</dbReference>
<dbReference type="AlphaFoldDB" id="A0AAV5D2J5"/>
<keyword evidence="2" id="KW-0433">Leucine-rich repeat</keyword>
<protein>
    <recommendedName>
        <fullName evidence="17">Leucine-rich repeat-containing N-terminal plant-type domain-containing protein</fullName>
    </recommendedName>
</protein>
<feature type="chain" id="PRO_5043618745" description="Leucine-rich repeat-containing N-terminal plant-type domain-containing protein" evidence="12">
    <location>
        <begin position="35"/>
        <end position="258"/>
    </location>
</feature>
<dbReference type="InterPro" id="IPR013210">
    <property type="entry name" value="LRR_N_plant-typ"/>
</dbReference>
<keyword evidence="5" id="KW-0677">Repeat</keyword>
<dbReference type="Proteomes" id="UP001054889">
    <property type="component" value="Unassembled WGS sequence"/>
</dbReference>
<keyword evidence="7" id="KW-0067">ATP-binding</keyword>
<evidence type="ECO:0000256" key="2">
    <source>
        <dbReference type="ARBA" id="ARBA00022614"/>
    </source>
</evidence>
<evidence type="ECO:0000256" key="11">
    <source>
        <dbReference type="ARBA" id="ARBA00023180"/>
    </source>
</evidence>
<keyword evidence="6" id="KW-0547">Nucleotide-binding</keyword>
<sequence>MNRQLPMVASNSASTVLFAILLSAVLPIIPSSFSSPSLNASATIKAGSDTDLAALLAFKDQLYDPLSILSSNWTTSVSFCHWVGVSCSHRRQRVTALYLPDVPLQGELSTHLGNLSFLSLLNLKRTGLTGTIPADLGRLRRLRILSLFGNGLTGVIPSTIGNLSRLEFLILGNNSLSNQIPAELLQNLGSLEKISLENNYLSGHIPPNLFNNTPSLSYVHFGTAAYLADSAWHGLPAPARVFEPDVQSVIWHSTTYHL</sequence>
<comment type="caution">
    <text evidence="15">The sequence shown here is derived from an EMBL/GenBank/DDBJ whole genome shotgun (WGS) entry which is preliminary data.</text>
</comment>
<dbReference type="Pfam" id="PF08263">
    <property type="entry name" value="LRRNT_2"/>
    <property type="match status" value="1"/>
</dbReference>
<dbReference type="Gene3D" id="3.80.10.10">
    <property type="entry name" value="Ribonuclease Inhibitor"/>
    <property type="match status" value="1"/>
</dbReference>
<evidence type="ECO:0000313" key="16">
    <source>
        <dbReference type="Proteomes" id="UP001054889"/>
    </source>
</evidence>
<dbReference type="InterPro" id="IPR003591">
    <property type="entry name" value="Leu-rich_rpt_typical-subtyp"/>
</dbReference>
<evidence type="ECO:0000256" key="6">
    <source>
        <dbReference type="ARBA" id="ARBA00022741"/>
    </source>
</evidence>
<evidence type="ECO:0008006" key="17">
    <source>
        <dbReference type="Google" id="ProtNLM"/>
    </source>
</evidence>
<feature type="signal peptide" evidence="12">
    <location>
        <begin position="1"/>
        <end position="34"/>
    </location>
</feature>
<dbReference type="GO" id="GO:0016020">
    <property type="term" value="C:membrane"/>
    <property type="evidence" value="ECO:0007669"/>
    <property type="project" value="UniProtKB-SubCell"/>
</dbReference>
<evidence type="ECO:0000259" key="13">
    <source>
        <dbReference type="Pfam" id="PF08263"/>
    </source>
</evidence>
<keyword evidence="9" id="KW-0472">Membrane</keyword>
<evidence type="ECO:0000256" key="3">
    <source>
        <dbReference type="ARBA" id="ARBA00022692"/>
    </source>
</evidence>
<evidence type="ECO:0000256" key="10">
    <source>
        <dbReference type="ARBA" id="ARBA00023170"/>
    </source>
</evidence>
<feature type="domain" description="Leucine-rich repeat-containing N-terminal plant-type" evidence="13">
    <location>
        <begin position="49"/>
        <end position="88"/>
    </location>
</feature>
<gene>
    <name evidence="15" type="primary">ga22766</name>
    <name evidence="15" type="ORF">PR202_ga22766</name>
</gene>
<evidence type="ECO:0000259" key="14">
    <source>
        <dbReference type="Pfam" id="PF23598"/>
    </source>
</evidence>
<accession>A0AAV5D2J5</accession>